<dbReference type="RefSeq" id="WP_120014729.1">
    <property type="nucleotide sequence ID" value="NZ_QZWZ01000009.1"/>
</dbReference>
<proteinExistence type="predicted"/>
<evidence type="ECO:0000313" key="2">
    <source>
        <dbReference type="EMBL" id="RJT39347.1"/>
    </source>
</evidence>
<keyword evidence="3" id="KW-1185">Reference proteome</keyword>
<comment type="caution">
    <text evidence="2">The sequence shown here is derived from an EMBL/GenBank/DDBJ whole genome shotgun (WGS) entry which is preliminary data.</text>
</comment>
<protein>
    <submittedName>
        <fullName evidence="2">Alpha/beta hydrolase</fullName>
    </submittedName>
</protein>
<feature type="domain" description="AB hydrolase-1" evidence="1">
    <location>
        <begin position="19"/>
        <end position="256"/>
    </location>
</feature>
<dbReference type="Proteomes" id="UP000272706">
    <property type="component" value="Unassembled WGS sequence"/>
</dbReference>
<gene>
    <name evidence="2" type="ORF">D3227_14220</name>
</gene>
<reference evidence="2 3" key="1">
    <citation type="submission" date="2018-09" db="EMBL/GenBank/DDBJ databases">
        <title>Mesorhizobium carmichaelinearum sp. nov. isolated from Carmichaelinea spp. root nodules in New Zealand.</title>
        <authorList>
            <person name="De Meyer S.E."/>
        </authorList>
    </citation>
    <scope>NUCLEOTIDE SEQUENCE [LARGE SCALE GENOMIC DNA]</scope>
    <source>
        <strain evidence="2 3">ICMP19557</strain>
    </source>
</reference>
<dbReference type="Pfam" id="PF12697">
    <property type="entry name" value="Abhydrolase_6"/>
    <property type="match status" value="1"/>
</dbReference>
<keyword evidence="2" id="KW-0378">Hydrolase</keyword>
<dbReference type="SUPFAM" id="SSF53474">
    <property type="entry name" value="alpha/beta-Hydrolases"/>
    <property type="match status" value="1"/>
</dbReference>
<evidence type="ECO:0000259" key="1">
    <source>
        <dbReference type="Pfam" id="PF12697"/>
    </source>
</evidence>
<sequence>MPSRDYAIDYAEEGSGPTVLFIPGSFSTYAAWRPMQKWLSPDYRMIGTSLCGYGATAETRSRNDFGMRHELRVIEQAARRAGGPVHLVGHSFGGTVALAAALANSIDVASLSLFEANPLALLNGKPRQGLYQDVQRLSREFSAALDAGDADAAGIIIDFWGGRGTFAAMPEIVRGHCRQTAAVNVIDWLTDFSFEAALRDYGALDIPVLLVRGGFANPATVAMTDMLQQALPHVHSAVVEDAGHFLIATHAQKCAALLTRFLTIADAELPERAMVA</sequence>
<organism evidence="2 3">
    <name type="scientific">Mesorhizobium waimense</name>
    <dbReference type="NCBI Taxonomy" id="1300307"/>
    <lineage>
        <taxon>Bacteria</taxon>
        <taxon>Pseudomonadati</taxon>
        <taxon>Pseudomonadota</taxon>
        <taxon>Alphaproteobacteria</taxon>
        <taxon>Hyphomicrobiales</taxon>
        <taxon>Phyllobacteriaceae</taxon>
        <taxon>Mesorhizobium</taxon>
    </lineage>
</organism>
<dbReference type="EMBL" id="QZWZ01000009">
    <property type="protein sequence ID" value="RJT39347.1"/>
    <property type="molecule type" value="Genomic_DNA"/>
</dbReference>
<dbReference type="PANTHER" id="PTHR43798">
    <property type="entry name" value="MONOACYLGLYCEROL LIPASE"/>
    <property type="match status" value="1"/>
</dbReference>
<dbReference type="OrthoDB" id="9799612at2"/>
<accession>A0A3A5KT27</accession>
<dbReference type="InterPro" id="IPR029058">
    <property type="entry name" value="AB_hydrolase_fold"/>
</dbReference>
<dbReference type="InterPro" id="IPR050266">
    <property type="entry name" value="AB_hydrolase_sf"/>
</dbReference>
<dbReference type="GO" id="GO:0016787">
    <property type="term" value="F:hydrolase activity"/>
    <property type="evidence" value="ECO:0007669"/>
    <property type="project" value="UniProtKB-KW"/>
</dbReference>
<dbReference type="InterPro" id="IPR000073">
    <property type="entry name" value="AB_hydrolase_1"/>
</dbReference>
<dbReference type="GO" id="GO:0016020">
    <property type="term" value="C:membrane"/>
    <property type="evidence" value="ECO:0007669"/>
    <property type="project" value="TreeGrafter"/>
</dbReference>
<dbReference type="PANTHER" id="PTHR43798:SF33">
    <property type="entry name" value="HYDROLASE, PUTATIVE (AFU_ORTHOLOGUE AFUA_2G14860)-RELATED"/>
    <property type="match status" value="1"/>
</dbReference>
<dbReference type="AlphaFoldDB" id="A0A3A5KT27"/>
<evidence type="ECO:0000313" key="3">
    <source>
        <dbReference type="Proteomes" id="UP000272706"/>
    </source>
</evidence>
<name>A0A3A5KT27_9HYPH</name>
<dbReference type="Gene3D" id="3.40.50.1820">
    <property type="entry name" value="alpha/beta hydrolase"/>
    <property type="match status" value="1"/>
</dbReference>